<dbReference type="Proteomes" id="UP000320421">
    <property type="component" value="Chromosome"/>
</dbReference>
<feature type="compositionally biased region" description="Low complexity" evidence="1">
    <location>
        <begin position="71"/>
        <end position="84"/>
    </location>
</feature>
<sequence precursor="true">MLKVVLSLISLSLIFSLTGCQDVQPPPDQQGAANPSPAEEAPMAQAVTRVGEAGAQSQPEATPAAQAEMTPAPEGQPAQKQPQAKPRKMNAGLRMARDKEAAKALRPKLGMEGAGFGPFALQVNVDDDGNYTGVTLYNTKVNDKMVDFVAGLDDHTEYVMVQNTDITDEQVARFAKLKFLKRLEISGAPISGACLVILKDFDKLEKLNLSSNPYMSLNHLPELPALTELNLLSSKGITDASIPKLATLKGLKSLSLYDSGITEAGAAKLQELLPDCEVSH</sequence>
<dbReference type="EMBL" id="CP036266">
    <property type="protein sequence ID" value="QDT18822.1"/>
    <property type="molecule type" value="Genomic_DNA"/>
</dbReference>
<organism evidence="3 4">
    <name type="scientific">Gimesia chilikensis</name>
    <dbReference type="NCBI Taxonomy" id="2605989"/>
    <lineage>
        <taxon>Bacteria</taxon>
        <taxon>Pseudomonadati</taxon>
        <taxon>Planctomycetota</taxon>
        <taxon>Planctomycetia</taxon>
        <taxon>Planctomycetales</taxon>
        <taxon>Planctomycetaceae</taxon>
        <taxon>Gimesia</taxon>
    </lineage>
</organism>
<dbReference type="RefSeq" id="WP_145180643.1">
    <property type="nucleotide sequence ID" value="NZ_CP036266.1"/>
</dbReference>
<dbReference type="PROSITE" id="PS51450">
    <property type="entry name" value="LRR"/>
    <property type="match status" value="1"/>
</dbReference>
<dbReference type="SUPFAM" id="SSF52047">
    <property type="entry name" value="RNI-like"/>
    <property type="match status" value="1"/>
</dbReference>
<name>A0A517PHH4_9PLAN</name>
<accession>A0A517PHH4</accession>
<evidence type="ECO:0000256" key="2">
    <source>
        <dbReference type="SAM" id="SignalP"/>
    </source>
</evidence>
<dbReference type="AlphaFoldDB" id="A0A517PHH4"/>
<feature type="signal peptide" evidence="2">
    <location>
        <begin position="1"/>
        <end position="21"/>
    </location>
</feature>
<dbReference type="InterPro" id="IPR032675">
    <property type="entry name" value="LRR_dom_sf"/>
</dbReference>
<dbReference type="Gene3D" id="3.80.10.10">
    <property type="entry name" value="Ribonuclease Inhibitor"/>
    <property type="match status" value="1"/>
</dbReference>
<evidence type="ECO:0000313" key="4">
    <source>
        <dbReference type="Proteomes" id="UP000320421"/>
    </source>
</evidence>
<keyword evidence="2" id="KW-0732">Signal</keyword>
<evidence type="ECO:0000256" key="1">
    <source>
        <dbReference type="SAM" id="MobiDB-lite"/>
    </source>
</evidence>
<evidence type="ECO:0000313" key="3">
    <source>
        <dbReference type="EMBL" id="QDT18822.1"/>
    </source>
</evidence>
<keyword evidence="4" id="KW-1185">Reference proteome</keyword>
<gene>
    <name evidence="3" type="ORF">HG66A1_05840</name>
</gene>
<feature type="chain" id="PRO_5022179493" evidence="2">
    <location>
        <begin position="22"/>
        <end position="280"/>
    </location>
</feature>
<feature type="region of interest" description="Disordered" evidence="1">
    <location>
        <begin position="25"/>
        <end position="102"/>
    </location>
</feature>
<dbReference type="InterPro" id="IPR001611">
    <property type="entry name" value="Leu-rich_rpt"/>
</dbReference>
<dbReference type="PROSITE" id="PS51257">
    <property type="entry name" value="PROKAR_LIPOPROTEIN"/>
    <property type="match status" value="1"/>
</dbReference>
<protein>
    <submittedName>
        <fullName evidence="3">Leucine Rich repeats (2 copies)</fullName>
    </submittedName>
</protein>
<reference evidence="3 4" key="1">
    <citation type="submission" date="2019-02" db="EMBL/GenBank/DDBJ databases">
        <title>Deep-cultivation of Planctomycetes and their phenomic and genomic characterization uncovers novel biology.</title>
        <authorList>
            <person name="Wiegand S."/>
            <person name="Jogler M."/>
            <person name="Boedeker C."/>
            <person name="Pinto D."/>
            <person name="Vollmers J."/>
            <person name="Rivas-Marin E."/>
            <person name="Kohn T."/>
            <person name="Peeters S.H."/>
            <person name="Heuer A."/>
            <person name="Rast P."/>
            <person name="Oberbeckmann S."/>
            <person name="Bunk B."/>
            <person name="Jeske O."/>
            <person name="Meyerdierks A."/>
            <person name="Storesund J.E."/>
            <person name="Kallscheuer N."/>
            <person name="Luecker S."/>
            <person name="Lage O.M."/>
            <person name="Pohl T."/>
            <person name="Merkel B.J."/>
            <person name="Hornburger P."/>
            <person name="Mueller R.-W."/>
            <person name="Bruemmer F."/>
            <person name="Labrenz M."/>
            <person name="Spormann A.M."/>
            <person name="Op den Camp H."/>
            <person name="Overmann J."/>
            <person name="Amann R."/>
            <person name="Jetten M.S.M."/>
            <person name="Mascher T."/>
            <person name="Medema M.H."/>
            <person name="Devos D.P."/>
            <person name="Kaster A.-K."/>
            <person name="Ovreas L."/>
            <person name="Rohde M."/>
            <person name="Galperin M.Y."/>
            <person name="Jogler C."/>
        </authorList>
    </citation>
    <scope>NUCLEOTIDE SEQUENCE [LARGE SCALE GENOMIC DNA]</scope>
    <source>
        <strain evidence="3 4">HG66A1</strain>
    </source>
</reference>
<proteinExistence type="predicted"/>